<dbReference type="AlphaFoldDB" id="A0A3M7SN47"/>
<comment type="caution">
    <text evidence="2">The sequence shown here is derived from an EMBL/GenBank/DDBJ whole genome shotgun (WGS) entry which is preliminary data.</text>
</comment>
<keyword evidence="3" id="KW-1185">Reference proteome</keyword>
<accession>A0A3M7SN47</accession>
<feature type="coiled-coil region" evidence="1">
    <location>
        <begin position="9"/>
        <end position="36"/>
    </location>
</feature>
<protein>
    <submittedName>
        <fullName evidence="2">Uncharacterized protein</fullName>
    </submittedName>
</protein>
<proteinExistence type="predicted"/>
<dbReference type="Proteomes" id="UP000276133">
    <property type="component" value="Unassembled WGS sequence"/>
</dbReference>
<evidence type="ECO:0000256" key="1">
    <source>
        <dbReference type="SAM" id="Coils"/>
    </source>
</evidence>
<evidence type="ECO:0000313" key="3">
    <source>
        <dbReference type="Proteomes" id="UP000276133"/>
    </source>
</evidence>
<sequence>KLNERGEYINDLKKKLEKKERVNKELIEKINTYKQLIDPSFIPSIVPLCVQKLKYIGSEKKFEEIKLMFLLDQVQNPVEH</sequence>
<dbReference type="EMBL" id="REGN01001099">
    <property type="protein sequence ID" value="RNA37047.1"/>
    <property type="molecule type" value="Genomic_DNA"/>
</dbReference>
<evidence type="ECO:0000313" key="2">
    <source>
        <dbReference type="EMBL" id="RNA37047.1"/>
    </source>
</evidence>
<organism evidence="2 3">
    <name type="scientific">Brachionus plicatilis</name>
    <name type="common">Marine rotifer</name>
    <name type="synonym">Brachionus muelleri</name>
    <dbReference type="NCBI Taxonomy" id="10195"/>
    <lineage>
        <taxon>Eukaryota</taxon>
        <taxon>Metazoa</taxon>
        <taxon>Spiralia</taxon>
        <taxon>Gnathifera</taxon>
        <taxon>Rotifera</taxon>
        <taxon>Eurotatoria</taxon>
        <taxon>Monogononta</taxon>
        <taxon>Pseudotrocha</taxon>
        <taxon>Ploima</taxon>
        <taxon>Brachionidae</taxon>
        <taxon>Brachionus</taxon>
    </lineage>
</organism>
<name>A0A3M7SN47_BRAPC</name>
<keyword evidence="1" id="KW-0175">Coiled coil</keyword>
<gene>
    <name evidence="2" type="ORF">BpHYR1_023758</name>
</gene>
<reference evidence="2 3" key="1">
    <citation type="journal article" date="2018" name="Sci. Rep.">
        <title>Genomic signatures of local adaptation to the degree of environmental predictability in rotifers.</title>
        <authorList>
            <person name="Franch-Gras L."/>
            <person name="Hahn C."/>
            <person name="Garcia-Roger E.M."/>
            <person name="Carmona M.J."/>
            <person name="Serra M."/>
            <person name="Gomez A."/>
        </authorList>
    </citation>
    <scope>NUCLEOTIDE SEQUENCE [LARGE SCALE GENOMIC DNA]</scope>
    <source>
        <strain evidence="2">HYR1</strain>
    </source>
</reference>
<feature type="non-terminal residue" evidence="2">
    <location>
        <position position="1"/>
    </location>
</feature>